<dbReference type="SUPFAM" id="SSF53649">
    <property type="entry name" value="Alkaline phosphatase-like"/>
    <property type="match status" value="1"/>
</dbReference>
<accession>A0A0F9IIF4</accession>
<dbReference type="AlphaFoldDB" id="A0A0F9IIF4"/>
<proteinExistence type="predicted"/>
<reference evidence="1" key="1">
    <citation type="journal article" date="2015" name="Nature">
        <title>Complex archaea that bridge the gap between prokaryotes and eukaryotes.</title>
        <authorList>
            <person name="Spang A."/>
            <person name="Saw J.H."/>
            <person name="Jorgensen S.L."/>
            <person name="Zaremba-Niedzwiedzka K."/>
            <person name="Martijn J."/>
            <person name="Lind A.E."/>
            <person name="van Eijk R."/>
            <person name="Schleper C."/>
            <person name="Guy L."/>
            <person name="Ettema T.J."/>
        </authorList>
    </citation>
    <scope>NUCLEOTIDE SEQUENCE</scope>
</reference>
<dbReference type="InterPro" id="IPR017850">
    <property type="entry name" value="Alkaline_phosphatase_core_sf"/>
</dbReference>
<feature type="non-terminal residue" evidence="1">
    <location>
        <position position="1"/>
    </location>
</feature>
<protein>
    <recommendedName>
        <fullName evidence="2">Metalloenzyme domain-containing protein</fullName>
    </recommendedName>
</protein>
<evidence type="ECO:0008006" key="2">
    <source>
        <dbReference type="Google" id="ProtNLM"/>
    </source>
</evidence>
<dbReference type="EMBL" id="LAZR01019141">
    <property type="protein sequence ID" value="KKL93600.1"/>
    <property type="molecule type" value="Genomic_DNA"/>
</dbReference>
<dbReference type="Gene3D" id="3.40.720.10">
    <property type="entry name" value="Alkaline Phosphatase, subunit A"/>
    <property type="match status" value="1"/>
</dbReference>
<evidence type="ECO:0000313" key="1">
    <source>
        <dbReference type="EMBL" id="KKL93600.1"/>
    </source>
</evidence>
<comment type="caution">
    <text evidence="1">The sequence shown here is derived from an EMBL/GenBank/DDBJ whole genome shotgun (WGS) entry which is preliminary data.</text>
</comment>
<name>A0A0F9IIF4_9ZZZZ</name>
<sequence>GIVAGEEKEGLKRELINKLNGLMDDERGVIAIRECFNIIDYYNGPYKENGPDIIIGCNEGYRASWGAAVGRVDEKIFEDNKKSWSGDHCMDPRLVPGVFFCNRKISRDNSHITDIGPSVLELFGIEIPSYMTGRPLFNAKN</sequence>
<organism evidence="1">
    <name type="scientific">marine sediment metagenome</name>
    <dbReference type="NCBI Taxonomy" id="412755"/>
    <lineage>
        <taxon>unclassified sequences</taxon>
        <taxon>metagenomes</taxon>
        <taxon>ecological metagenomes</taxon>
    </lineage>
</organism>
<gene>
    <name evidence="1" type="ORF">LCGC14_1873060</name>
</gene>